<dbReference type="KEGG" id="bbes:BESB_003230"/>
<feature type="region of interest" description="Disordered" evidence="1">
    <location>
        <begin position="138"/>
        <end position="200"/>
    </location>
</feature>
<dbReference type="GeneID" id="40305386"/>
<dbReference type="AlphaFoldDB" id="A0A2A9MQ08"/>
<reference evidence="2 3" key="1">
    <citation type="submission" date="2017-09" db="EMBL/GenBank/DDBJ databases">
        <title>Genome sequencing of Besnoitia besnoiti strain Bb-Ger1.</title>
        <authorList>
            <person name="Schares G."/>
            <person name="Venepally P."/>
            <person name="Lorenzi H.A."/>
        </authorList>
    </citation>
    <scope>NUCLEOTIDE SEQUENCE [LARGE SCALE GENOMIC DNA]</scope>
    <source>
        <strain evidence="2 3">Bb-Ger1</strain>
    </source>
</reference>
<keyword evidence="3" id="KW-1185">Reference proteome</keyword>
<evidence type="ECO:0000256" key="1">
    <source>
        <dbReference type="SAM" id="MobiDB-lite"/>
    </source>
</evidence>
<dbReference type="RefSeq" id="XP_029221991.1">
    <property type="nucleotide sequence ID" value="XM_029359078.1"/>
</dbReference>
<protein>
    <submittedName>
        <fullName evidence="2">Uncharacterized protein</fullName>
    </submittedName>
</protein>
<dbReference type="EMBL" id="NWUJ01000001">
    <property type="protein sequence ID" value="PFH37982.1"/>
    <property type="molecule type" value="Genomic_DNA"/>
</dbReference>
<feature type="compositionally biased region" description="Polar residues" evidence="1">
    <location>
        <begin position="13"/>
        <end position="26"/>
    </location>
</feature>
<evidence type="ECO:0000313" key="2">
    <source>
        <dbReference type="EMBL" id="PFH37982.1"/>
    </source>
</evidence>
<sequence>MLLLKRKAPSPSPSGWSTEAEPTSFRWSQVSPSVSEYMQTSVVSAAPDSEGRDSESLAMSAFHSGVPCDGAASLEGSFCASSPHPSGLPPAKRLCLFAESLGREQSVAGLCSAGGRDVRGISCDSLPSCARVDTAPSAASGAFASPPGASRDPGSQPWRARGAEESRSWPQGYFLAAETPGEPHARATARPNRLKESADAGGHVETVCEAADAEDVVENPREYQRWLWTNKNVSMGAILFGTSFSRRRMRPLHAHS</sequence>
<comment type="caution">
    <text evidence="2">The sequence shown here is derived from an EMBL/GenBank/DDBJ whole genome shotgun (WGS) entry which is preliminary data.</text>
</comment>
<feature type="region of interest" description="Disordered" evidence="1">
    <location>
        <begin position="1"/>
        <end position="26"/>
    </location>
</feature>
<name>A0A2A9MQ08_BESBE</name>
<dbReference type="Proteomes" id="UP000224006">
    <property type="component" value="Chromosome I"/>
</dbReference>
<proteinExistence type="predicted"/>
<organism evidence="2 3">
    <name type="scientific">Besnoitia besnoiti</name>
    <name type="common">Apicomplexan protozoan</name>
    <dbReference type="NCBI Taxonomy" id="94643"/>
    <lineage>
        <taxon>Eukaryota</taxon>
        <taxon>Sar</taxon>
        <taxon>Alveolata</taxon>
        <taxon>Apicomplexa</taxon>
        <taxon>Conoidasida</taxon>
        <taxon>Coccidia</taxon>
        <taxon>Eucoccidiorida</taxon>
        <taxon>Eimeriorina</taxon>
        <taxon>Sarcocystidae</taxon>
        <taxon>Besnoitia</taxon>
    </lineage>
</organism>
<feature type="compositionally biased region" description="Low complexity" evidence="1">
    <location>
        <begin position="138"/>
        <end position="150"/>
    </location>
</feature>
<gene>
    <name evidence="2" type="ORF">BESB_003230</name>
</gene>
<evidence type="ECO:0000313" key="3">
    <source>
        <dbReference type="Proteomes" id="UP000224006"/>
    </source>
</evidence>
<accession>A0A2A9MQ08</accession>
<dbReference type="VEuPathDB" id="ToxoDB:BESB_003230"/>